<dbReference type="Proteomes" id="UP001205612">
    <property type="component" value="Unassembled WGS sequence"/>
</dbReference>
<evidence type="ECO:0000256" key="1">
    <source>
        <dbReference type="SAM" id="Phobius"/>
    </source>
</evidence>
<dbReference type="RefSeq" id="WP_258779948.1">
    <property type="nucleotide sequence ID" value="NZ_JANUGP010000014.1"/>
</dbReference>
<organism evidence="2 3">
    <name type="scientific">Streptomyces pyxinicus</name>
    <dbReference type="NCBI Taxonomy" id="2970331"/>
    <lineage>
        <taxon>Bacteria</taxon>
        <taxon>Bacillati</taxon>
        <taxon>Actinomycetota</taxon>
        <taxon>Actinomycetes</taxon>
        <taxon>Kitasatosporales</taxon>
        <taxon>Streptomycetaceae</taxon>
        <taxon>Streptomyces</taxon>
    </lineage>
</organism>
<evidence type="ECO:0000313" key="3">
    <source>
        <dbReference type="Proteomes" id="UP001205612"/>
    </source>
</evidence>
<keyword evidence="1" id="KW-0472">Membrane</keyword>
<feature type="transmembrane region" description="Helical" evidence="1">
    <location>
        <begin position="42"/>
        <end position="65"/>
    </location>
</feature>
<dbReference type="EMBL" id="JANUGP010000014">
    <property type="protein sequence ID" value="MCS0603477.1"/>
    <property type="molecule type" value="Genomic_DNA"/>
</dbReference>
<keyword evidence="1" id="KW-0812">Transmembrane</keyword>
<proteinExistence type="predicted"/>
<gene>
    <name evidence="2" type="ORF">NX794_19980</name>
</gene>
<keyword evidence="3" id="KW-1185">Reference proteome</keyword>
<comment type="caution">
    <text evidence="2">The sequence shown here is derived from an EMBL/GenBank/DDBJ whole genome shotgun (WGS) entry which is preliminary data.</text>
</comment>
<reference evidence="2 3" key="1">
    <citation type="submission" date="2022-08" db="EMBL/GenBank/DDBJ databases">
        <authorList>
            <person name="Somphong A."/>
            <person name="Phongsopitanun W."/>
        </authorList>
    </citation>
    <scope>NUCLEOTIDE SEQUENCE [LARGE SCALE GENOMIC DNA]</scope>
    <source>
        <strain evidence="2 3">LP11</strain>
    </source>
</reference>
<accession>A0ABT2B4N0</accession>
<name>A0ABT2B4N0_9ACTN</name>
<evidence type="ECO:0000313" key="2">
    <source>
        <dbReference type="EMBL" id="MCS0603477.1"/>
    </source>
</evidence>
<keyword evidence="1" id="KW-1133">Transmembrane helix</keyword>
<protein>
    <submittedName>
        <fullName evidence="2">Uncharacterized protein</fullName>
    </submittedName>
</protein>
<sequence length="250" mass="26948">MTRTTPTDIALLLADVADEVEIGAAPVQAVIRGGRRRRARRWAVAAATTLVLAGSTGATLMAAGLPGEHRTTATQLPVSPQTRHVYVPQRTELAHGVDRGTNWRVEFSVWEAPRDDEEASGQAAAMKAYGVLQPVTKERQLVGSTSYFVSLYYGDERRPRVLVLDTVQKWDAMSGHDVVYNSVPLKRSDAAGADRLVVGRVARTAQQVRCTWTDGTDTTVRPTPAGGSPVNWFVCVGPVGKGNETAAVTR</sequence>